<comment type="caution">
    <text evidence="2">The sequence shown here is derived from an EMBL/GenBank/DDBJ whole genome shotgun (WGS) entry which is preliminary data.</text>
</comment>
<evidence type="ECO:0000313" key="3">
    <source>
        <dbReference type="Proteomes" id="UP000759246"/>
    </source>
</evidence>
<protein>
    <submittedName>
        <fullName evidence="2">Transposase</fullName>
    </submittedName>
</protein>
<dbReference type="InterPro" id="IPR012337">
    <property type="entry name" value="RNaseH-like_sf"/>
</dbReference>
<dbReference type="AlphaFoldDB" id="A0A929RSX5"/>
<dbReference type="GO" id="GO:0015074">
    <property type="term" value="P:DNA integration"/>
    <property type="evidence" value="ECO:0007669"/>
    <property type="project" value="InterPro"/>
</dbReference>
<feature type="domain" description="Integrase catalytic" evidence="1">
    <location>
        <begin position="12"/>
        <end position="34"/>
    </location>
</feature>
<feature type="non-terminal residue" evidence="2">
    <location>
        <position position="1"/>
    </location>
</feature>
<dbReference type="EMBL" id="JABZGF010000403">
    <property type="protein sequence ID" value="MBF0967309.1"/>
    <property type="molecule type" value="Genomic_DNA"/>
</dbReference>
<organism evidence="2 3">
    <name type="scientific">Actinomyces bouchesdurhonensis</name>
    <dbReference type="NCBI Taxonomy" id="1852361"/>
    <lineage>
        <taxon>Bacteria</taxon>
        <taxon>Bacillati</taxon>
        <taxon>Actinomycetota</taxon>
        <taxon>Actinomycetes</taxon>
        <taxon>Actinomycetales</taxon>
        <taxon>Actinomycetaceae</taxon>
        <taxon>Actinomyces</taxon>
    </lineage>
</organism>
<accession>A0A929RSX5</accession>
<gene>
    <name evidence="2" type="ORF">HXK09_09240</name>
</gene>
<evidence type="ECO:0000313" key="2">
    <source>
        <dbReference type="EMBL" id="MBF0967309.1"/>
    </source>
</evidence>
<dbReference type="Pfam" id="PF13683">
    <property type="entry name" value="rve_3"/>
    <property type="match status" value="1"/>
</dbReference>
<name>A0A929RSX5_9ACTO</name>
<dbReference type="InterPro" id="IPR001584">
    <property type="entry name" value="Integrase_cat-core"/>
</dbReference>
<sequence>LGNQPDWKPTHETAAWVHWYNTRRPHLALGGITPQQAENQHTTTRKEAA</sequence>
<dbReference type="SUPFAM" id="SSF53098">
    <property type="entry name" value="Ribonuclease H-like"/>
    <property type="match status" value="1"/>
</dbReference>
<reference evidence="2" key="1">
    <citation type="submission" date="2020-04" db="EMBL/GenBank/DDBJ databases">
        <title>Deep metagenomics examines the oral microbiome during advanced dental caries in children, revealing novel taxa and co-occurrences with host molecules.</title>
        <authorList>
            <person name="Baker J.L."/>
            <person name="Morton J.T."/>
            <person name="Dinis M."/>
            <person name="Alvarez R."/>
            <person name="Tran N.C."/>
            <person name="Knight R."/>
            <person name="Edlund A."/>
        </authorList>
    </citation>
    <scope>NUCLEOTIDE SEQUENCE</scope>
    <source>
        <strain evidence="2">JCVI_30_bin.13</strain>
    </source>
</reference>
<evidence type="ECO:0000259" key="1">
    <source>
        <dbReference type="Pfam" id="PF13683"/>
    </source>
</evidence>
<proteinExistence type="predicted"/>
<dbReference type="Proteomes" id="UP000759246">
    <property type="component" value="Unassembled WGS sequence"/>
</dbReference>